<dbReference type="InterPro" id="IPR050464">
    <property type="entry name" value="Zeta_carotene_desat/Oxidored"/>
</dbReference>
<dbReference type="SUPFAM" id="SSF51905">
    <property type="entry name" value="FAD/NAD(P)-binding domain"/>
    <property type="match status" value="1"/>
</dbReference>
<dbReference type="PaxDb" id="522772-Dacet_0084"/>
<dbReference type="eggNOG" id="COG1232">
    <property type="taxonomic scope" value="Bacteria"/>
</dbReference>
<dbReference type="HOGENOM" id="CLU_693879_0_0_0"/>
<dbReference type="PANTHER" id="PTHR42923:SF3">
    <property type="entry name" value="PROTOPORPHYRINOGEN OXIDASE"/>
    <property type="match status" value="1"/>
</dbReference>
<dbReference type="Gene3D" id="1.10.3110.10">
    <property type="entry name" value="protoporphyrinogen ix oxidase, domain 3"/>
    <property type="match status" value="1"/>
</dbReference>
<dbReference type="GO" id="GO:0016491">
    <property type="term" value="F:oxidoreductase activity"/>
    <property type="evidence" value="ECO:0007669"/>
    <property type="project" value="InterPro"/>
</dbReference>
<sequence length="394" mass="43371">MNTFDFIIIGSGISGMSFAHHMSEQGENVLVLEKKGYAGGCLYSLRHEDFWLELGGHTIYSSYMSFIKTLRELGTEDKFIGREKASFKMYREGKIGSLMSALSKVELALNAPKMFFKKKEGNSVREYYSAILGKSNYDNMFQAMLQAVISQDASGFPADMLLKKRDRDKTAPRNFTLKGGMSTFIDSVAAKENVTLKTDCEAVDVTLADGTYTVETVKGDKFQTPNIVMACPPPVAGKLLEQAAPETASLLSEIHGVKVDTYGVIVRKEDINVEPFSFIIAKDDVFTSAVSRDILPHDKYRGAAFHFCDGALDEDEKISKIEDILGIDRSSIVKSGATVHFSPTLGMDHKDRVRKIDTTLSKYKGLYVVGNYFGGVAIEDCALRAGSAAQSQQP</sequence>
<dbReference type="STRING" id="522772.Dacet_0084"/>
<dbReference type="KEGG" id="dap:Dacet_0084"/>
<evidence type="ECO:0000313" key="2">
    <source>
        <dbReference type="EMBL" id="ADD66890.1"/>
    </source>
</evidence>
<dbReference type="InterPro" id="IPR002937">
    <property type="entry name" value="Amino_oxidase"/>
</dbReference>
<dbReference type="PANTHER" id="PTHR42923">
    <property type="entry name" value="PROTOPORPHYRINOGEN OXIDASE"/>
    <property type="match status" value="1"/>
</dbReference>
<dbReference type="RefSeq" id="WP_013009438.1">
    <property type="nucleotide sequence ID" value="NC_013943.1"/>
</dbReference>
<dbReference type="EMBL" id="CP001968">
    <property type="protein sequence ID" value="ADD66890.1"/>
    <property type="molecule type" value="Genomic_DNA"/>
</dbReference>
<name>D4H1E2_DENA2</name>
<feature type="domain" description="Amine oxidase" evidence="1">
    <location>
        <begin position="13"/>
        <end position="257"/>
    </location>
</feature>
<dbReference type="Gene3D" id="3.90.660.20">
    <property type="entry name" value="Protoporphyrinogen oxidase, mitochondrial, domain 2"/>
    <property type="match status" value="1"/>
</dbReference>
<proteinExistence type="predicted"/>
<evidence type="ECO:0000313" key="3">
    <source>
        <dbReference type="Proteomes" id="UP000002012"/>
    </source>
</evidence>
<dbReference type="Proteomes" id="UP000002012">
    <property type="component" value="Chromosome"/>
</dbReference>
<gene>
    <name evidence="2" type="ordered locus">Dacet_0084</name>
</gene>
<evidence type="ECO:0000259" key="1">
    <source>
        <dbReference type="Pfam" id="PF01593"/>
    </source>
</evidence>
<reference evidence="2 3" key="1">
    <citation type="journal article" date="2010" name="Stand. Genomic Sci.">
        <title>Complete genome sequence of Denitrovibrio acetiphilus type strain (N2460).</title>
        <authorList>
            <person name="Kiss H."/>
            <person name="Lang E."/>
            <person name="Lapidus A."/>
            <person name="Copeland A."/>
            <person name="Nolan M."/>
            <person name="Glavina Del Rio T."/>
            <person name="Chen F."/>
            <person name="Lucas S."/>
            <person name="Tice H."/>
            <person name="Cheng J.F."/>
            <person name="Han C."/>
            <person name="Goodwin L."/>
            <person name="Pitluck S."/>
            <person name="Liolios K."/>
            <person name="Pati A."/>
            <person name="Ivanova N."/>
            <person name="Mavromatis K."/>
            <person name="Chen A."/>
            <person name="Palaniappan K."/>
            <person name="Land M."/>
            <person name="Hauser L."/>
            <person name="Chang Y.J."/>
            <person name="Jeffries C.D."/>
            <person name="Detter J.C."/>
            <person name="Brettin T."/>
            <person name="Spring S."/>
            <person name="Rohde M."/>
            <person name="Goker M."/>
            <person name="Woyke T."/>
            <person name="Bristow J."/>
            <person name="Eisen J.A."/>
            <person name="Markowitz V."/>
            <person name="Hugenholtz P."/>
            <person name="Kyrpides N.C."/>
            <person name="Klenk H.P."/>
        </authorList>
    </citation>
    <scope>NUCLEOTIDE SEQUENCE [LARGE SCALE GENOMIC DNA]</scope>
    <source>
        <strain evidence="3">DSM 12809 / NBRC 114555 / N2460</strain>
    </source>
</reference>
<protein>
    <submittedName>
        <fullName evidence="2">FAD dependent oxidoreductase</fullName>
    </submittedName>
</protein>
<dbReference type="Gene3D" id="3.50.50.60">
    <property type="entry name" value="FAD/NAD(P)-binding domain"/>
    <property type="match status" value="2"/>
</dbReference>
<organism evidence="2 3">
    <name type="scientific">Denitrovibrio acetiphilus (strain DSM 12809 / NBRC 114555 / N2460)</name>
    <dbReference type="NCBI Taxonomy" id="522772"/>
    <lineage>
        <taxon>Bacteria</taxon>
        <taxon>Pseudomonadati</taxon>
        <taxon>Deferribacterota</taxon>
        <taxon>Deferribacteres</taxon>
        <taxon>Deferribacterales</taxon>
        <taxon>Geovibrionaceae</taxon>
        <taxon>Denitrovibrio</taxon>
    </lineage>
</organism>
<keyword evidence="3" id="KW-1185">Reference proteome</keyword>
<dbReference type="AlphaFoldDB" id="D4H1E2"/>
<dbReference type="InParanoid" id="D4H1E2"/>
<accession>D4H1E2</accession>
<dbReference type="InterPro" id="IPR036188">
    <property type="entry name" value="FAD/NAD-bd_sf"/>
</dbReference>
<dbReference type="Pfam" id="PF01593">
    <property type="entry name" value="Amino_oxidase"/>
    <property type="match status" value="1"/>
</dbReference>